<dbReference type="STRING" id="420953.SAMN05192543_105494"/>
<keyword evidence="6 11" id="KW-0442">Lipid degradation</keyword>
<evidence type="ECO:0000256" key="11">
    <source>
        <dbReference type="HAMAP-Rule" id="MF_00790"/>
    </source>
</evidence>
<evidence type="ECO:0000256" key="9">
    <source>
        <dbReference type="ARBA" id="ARBA00023136"/>
    </source>
</evidence>
<dbReference type="SUPFAM" id="SSF158855">
    <property type="entry name" value="Lipase chaperone-like"/>
    <property type="match status" value="1"/>
</dbReference>
<keyword evidence="7 11" id="KW-1133">Transmembrane helix</keyword>
<evidence type="ECO:0000256" key="6">
    <source>
        <dbReference type="ARBA" id="ARBA00022963"/>
    </source>
</evidence>
<dbReference type="Pfam" id="PF03280">
    <property type="entry name" value="Lipase_chap"/>
    <property type="match status" value="1"/>
</dbReference>
<evidence type="ECO:0000256" key="3">
    <source>
        <dbReference type="ARBA" id="ARBA00022475"/>
    </source>
</evidence>
<keyword evidence="14" id="KW-1185">Reference proteome</keyword>
<evidence type="ECO:0000313" key="13">
    <source>
        <dbReference type="EMBL" id="SFJ11981.1"/>
    </source>
</evidence>
<keyword evidence="5 11" id="KW-0812">Transmembrane</keyword>
<sequence>MGAPSSSTSPVNSRRTATTWVIGAAALCGALIYGFHSRQVETVGPDSSRAPAKTGASPFSLATISDASTIGPQLPASLQGTTVPRLPIDDRGSLRKTKRVRDFYDYFLTTQNEISPTALDHLVNAQIAVQLENRPGQREAEQLWGRYRAYLTSLDQIQHAPQAQPSVPLVTNLDLDAIQLALDQRTQLADQHLGEWATVFFGDDEQQQRFDLARLRISTDPRLSDADKTRQLAALDQTLPADQQIALQKLKLQQQHMDSLSQIEKQQLSPQEMQAQIAQTLGPAVAQRVAQTAQADQAWNTTYATYAKQRDRILAEGLLPQDRDAQLAQLRQQSFPQDSDARRAAALDSDVVKN</sequence>
<comment type="subcellular location">
    <subcellularLocation>
        <location evidence="1">Cell inner membrane</location>
        <topology evidence="1">Single-pass membrane protein</topology>
        <orientation evidence="1">Periplasmic side</orientation>
    </subcellularLocation>
</comment>
<name>A0A1I3NRS3_9BURK</name>
<accession>A0A1I3NRS3</accession>
<evidence type="ECO:0000313" key="14">
    <source>
        <dbReference type="Proteomes" id="UP000199548"/>
    </source>
</evidence>
<proteinExistence type="inferred from homology"/>
<dbReference type="InterPro" id="IPR004961">
    <property type="entry name" value="Lipase_chaperone"/>
</dbReference>
<dbReference type="GO" id="GO:0005886">
    <property type="term" value="C:plasma membrane"/>
    <property type="evidence" value="ECO:0007669"/>
    <property type="project" value="UniProtKB-SubCell"/>
</dbReference>
<comment type="similarity">
    <text evidence="2 11">Belongs to the lipase chaperone family.</text>
</comment>
<evidence type="ECO:0000256" key="2">
    <source>
        <dbReference type="ARBA" id="ARBA00010358"/>
    </source>
</evidence>
<dbReference type="EMBL" id="FOQU01000005">
    <property type="protein sequence ID" value="SFJ11981.1"/>
    <property type="molecule type" value="Genomic_DNA"/>
</dbReference>
<dbReference type="GO" id="GO:0051082">
    <property type="term" value="F:unfolded protein binding"/>
    <property type="evidence" value="ECO:0007669"/>
    <property type="project" value="UniProtKB-UniRule"/>
</dbReference>
<evidence type="ECO:0000256" key="1">
    <source>
        <dbReference type="ARBA" id="ARBA00004383"/>
    </source>
</evidence>
<evidence type="ECO:0000256" key="4">
    <source>
        <dbReference type="ARBA" id="ARBA00022519"/>
    </source>
</evidence>
<dbReference type="GO" id="GO:0016042">
    <property type="term" value="P:lipid catabolic process"/>
    <property type="evidence" value="ECO:0007669"/>
    <property type="project" value="UniProtKB-UniRule"/>
</dbReference>
<feature type="compositionally biased region" description="Basic and acidic residues" evidence="12">
    <location>
        <begin position="339"/>
        <end position="354"/>
    </location>
</feature>
<dbReference type="OrthoDB" id="8779274at2"/>
<dbReference type="RefSeq" id="WP_091014420.1">
    <property type="nucleotide sequence ID" value="NZ_CP041745.1"/>
</dbReference>
<keyword evidence="8 11" id="KW-0443">Lipid metabolism</keyword>
<keyword evidence="3 11" id="KW-1003">Cell membrane</keyword>
<comment type="function">
    <text evidence="11">May be involved in the folding of the extracellular lipase during its passage through the periplasm.</text>
</comment>
<dbReference type="GO" id="GO:0006457">
    <property type="term" value="P:protein folding"/>
    <property type="evidence" value="ECO:0007669"/>
    <property type="project" value="UniProtKB-UniRule"/>
</dbReference>
<keyword evidence="4 11" id="KW-0997">Cell inner membrane</keyword>
<dbReference type="AlphaFoldDB" id="A0A1I3NRS3"/>
<gene>
    <name evidence="11" type="primary">lifO</name>
    <name evidence="13" type="ORF">SAMN05192543_105494</name>
</gene>
<keyword evidence="10 11" id="KW-0143">Chaperone</keyword>
<reference evidence="13 14" key="1">
    <citation type="submission" date="2016-10" db="EMBL/GenBank/DDBJ databases">
        <authorList>
            <person name="de Groot N.N."/>
        </authorList>
    </citation>
    <scope>NUCLEOTIDE SEQUENCE [LARGE SCALE GENOMIC DNA]</scope>
    <source>
        <strain evidence="13 14">LMG 23650</strain>
    </source>
</reference>
<feature type="region of interest" description="Disordered" evidence="12">
    <location>
        <begin position="332"/>
        <end position="354"/>
    </location>
</feature>
<evidence type="ECO:0000256" key="7">
    <source>
        <dbReference type="ARBA" id="ARBA00022989"/>
    </source>
</evidence>
<protein>
    <recommendedName>
        <fullName evidence="11">Lipase chaperone</fullName>
    </recommendedName>
    <alternativeName>
        <fullName evidence="11">Lipase activator protein</fullName>
    </alternativeName>
    <alternativeName>
        <fullName evidence="11">Lipase foldase</fullName>
    </alternativeName>
    <alternativeName>
        <fullName evidence="11">Lipase helper protein</fullName>
    </alternativeName>
    <alternativeName>
        <fullName evidence="11">Lipase modulator</fullName>
    </alternativeName>
</protein>
<dbReference type="HAMAP" id="MF_00790">
    <property type="entry name" value="Lipase_chap"/>
    <property type="match status" value="1"/>
</dbReference>
<evidence type="ECO:0000256" key="12">
    <source>
        <dbReference type="SAM" id="MobiDB-lite"/>
    </source>
</evidence>
<organism evidence="13 14">
    <name type="scientific">Paraburkholderia megapolitana</name>
    <dbReference type="NCBI Taxonomy" id="420953"/>
    <lineage>
        <taxon>Bacteria</taxon>
        <taxon>Pseudomonadati</taxon>
        <taxon>Pseudomonadota</taxon>
        <taxon>Betaproteobacteria</taxon>
        <taxon>Burkholderiales</taxon>
        <taxon>Burkholderiaceae</taxon>
        <taxon>Paraburkholderia</taxon>
    </lineage>
</organism>
<keyword evidence="9 11" id="KW-0472">Membrane</keyword>
<dbReference type="Proteomes" id="UP000199548">
    <property type="component" value="Unassembled WGS sequence"/>
</dbReference>
<evidence type="ECO:0000256" key="8">
    <source>
        <dbReference type="ARBA" id="ARBA00023098"/>
    </source>
</evidence>
<evidence type="ECO:0000256" key="10">
    <source>
        <dbReference type="ARBA" id="ARBA00023186"/>
    </source>
</evidence>
<evidence type="ECO:0000256" key="5">
    <source>
        <dbReference type="ARBA" id="ARBA00022692"/>
    </source>
</evidence>